<protein>
    <submittedName>
        <fullName evidence="2">Uncharacterized protein</fullName>
    </submittedName>
</protein>
<dbReference type="Proteomes" id="UP000290439">
    <property type="component" value="Chromosome"/>
</dbReference>
<organism evidence="2 3">
    <name type="scientific">Nocardia cyriacigeorgica</name>
    <dbReference type="NCBI Taxonomy" id="135487"/>
    <lineage>
        <taxon>Bacteria</taxon>
        <taxon>Bacillati</taxon>
        <taxon>Actinomycetota</taxon>
        <taxon>Actinomycetes</taxon>
        <taxon>Mycobacteriales</taxon>
        <taxon>Nocardiaceae</taxon>
        <taxon>Nocardia</taxon>
    </lineage>
</organism>
<evidence type="ECO:0000256" key="1">
    <source>
        <dbReference type="SAM" id="MobiDB-lite"/>
    </source>
</evidence>
<accession>A0A4U8W3T3</accession>
<evidence type="ECO:0000313" key="2">
    <source>
        <dbReference type="EMBL" id="VFA96637.1"/>
    </source>
</evidence>
<sequence>MSVLTALARFEAAQAGRAQPIADVRHVHLSDRPLVMVPLRLAGEAAAPLAVLTGTAPDDVEFLIVPQPRDRVLRLRFIAQLADRVLPYISSFADESDSFELVPIKSRGGTEQQADEDAPQEWKRYNDAPQLLVPNTGGVEFLRLLGRAVRFQPIEGPNAVPESVPLLGRWLTWFADRAEHPGSSTLLPLTTVLAMHWATGQSALEDANLAALLGWIAPPDGLTGPQAAARAEDPLRCPPAGPATDPGFDNEELAPLIAAYDKAAGDEAKTVAVHRLESALRAQLEPTWQLMWQGIDLLRALPEGGSVARRWLNDRSAFSRFTADIPEGFPQARRDSAVPAVRRLLDRERALDVFEAERAFDDPRVMIERRLAGEAFRAEVVDSEPDRIDTSGSRRKLRPHIRVHTDDPFRASLDETVFSVDRVKQKGKVVAIEDDSFVLELEGGMGRALTAPPGSVPEVGEVVSFARFSPASFNAPAKLPAREETPWTHGGPPPEYVPIADEPAEEWS</sequence>
<dbReference type="EMBL" id="LR215973">
    <property type="protein sequence ID" value="VFA96637.1"/>
    <property type="molecule type" value="Genomic_DNA"/>
</dbReference>
<evidence type="ECO:0000313" key="3">
    <source>
        <dbReference type="Proteomes" id="UP000290439"/>
    </source>
</evidence>
<gene>
    <name evidence="2" type="ORF">NCTC10797_00391</name>
</gene>
<reference evidence="2 3" key="1">
    <citation type="submission" date="2019-02" db="EMBL/GenBank/DDBJ databases">
        <authorList>
            <consortium name="Pathogen Informatics"/>
        </authorList>
    </citation>
    <scope>NUCLEOTIDE SEQUENCE [LARGE SCALE GENOMIC DNA]</scope>
    <source>
        <strain evidence="2 3">3012STDY6756504</strain>
    </source>
</reference>
<dbReference type="RefSeq" id="WP_130915737.1">
    <property type="nucleotide sequence ID" value="NZ_LR215973.1"/>
</dbReference>
<dbReference type="AlphaFoldDB" id="A0A4U8W3T3"/>
<name>A0A4U8W3T3_9NOCA</name>
<feature type="region of interest" description="Disordered" evidence="1">
    <location>
        <begin position="477"/>
        <end position="508"/>
    </location>
</feature>
<proteinExistence type="predicted"/>